<sequence length="107" mass="12419">MNPEIPKMIYVDPESRKRIVLKYPSLGDIISEDKIDETVFDVDYSLEYPFVDEEGILHLDANSFNFVIAAMMEFFRSYKVGVNLTQSLEGLIKLLSGEMYDADQRYH</sequence>
<comment type="caution">
    <text evidence="1">The sequence shown here is derived from an EMBL/GenBank/DDBJ whole genome shotgun (WGS) entry which is preliminary data.</text>
</comment>
<dbReference type="EMBL" id="BARS01003874">
    <property type="protein sequence ID" value="GAF69467.1"/>
    <property type="molecule type" value="Genomic_DNA"/>
</dbReference>
<gene>
    <name evidence="1" type="ORF">S01H1_07523</name>
</gene>
<protein>
    <submittedName>
        <fullName evidence="1">Uncharacterized protein</fullName>
    </submittedName>
</protein>
<name>X0S0J8_9ZZZZ</name>
<accession>X0S0J8</accession>
<evidence type="ECO:0000313" key="1">
    <source>
        <dbReference type="EMBL" id="GAF69467.1"/>
    </source>
</evidence>
<proteinExistence type="predicted"/>
<reference evidence="1" key="1">
    <citation type="journal article" date="2014" name="Front. Microbiol.">
        <title>High frequency of phylogenetically diverse reductive dehalogenase-homologous genes in deep subseafloor sedimentary metagenomes.</title>
        <authorList>
            <person name="Kawai M."/>
            <person name="Futagami T."/>
            <person name="Toyoda A."/>
            <person name="Takaki Y."/>
            <person name="Nishi S."/>
            <person name="Hori S."/>
            <person name="Arai W."/>
            <person name="Tsubouchi T."/>
            <person name="Morono Y."/>
            <person name="Uchiyama I."/>
            <person name="Ito T."/>
            <person name="Fujiyama A."/>
            <person name="Inagaki F."/>
            <person name="Takami H."/>
        </authorList>
    </citation>
    <scope>NUCLEOTIDE SEQUENCE</scope>
    <source>
        <strain evidence="1">Expedition CK06-06</strain>
    </source>
</reference>
<organism evidence="1">
    <name type="scientific">marine sediment metagenome</name>
    <dbReference type="NCBI Taxonomy" id="412755"/>
    <lineage>
        <taxon>unclassified sequences</taxon>
        <taxon>metagenomes</taxon>
        <taxon>ecological metagenomes</taxon>
    </lineage>
</organism>
<dbReference type="AlphaFoldDB" id="X0S0J8"/>